<keyword evidence="5" id="KW-0281">Fimbrium</keyword>
<feature type="chain" id="PRO_5006703829" description="Pilin" evidence="10">
    <location>
        <begin position="32"/>
        <end position="96"/>
    </location>
</feature>
<organism evidence="11 12">
    <name type="scientific">Mycobacterium bohemicum DSM 44277</name>
    <dbReference type="NCBI Taxonomy" id="1236609"/>
    <lineage>
        <taxon>Bacteria</taxon>
        <taxon>Bacillati</taxon>
        <taxon>Actinomycetota</taxon>
        <taxon>Actinomycetes</taxon>
        <taxon>Mycobacteriales</taxon>
        <taxon>Mycobacteriaceae</taxon>
        <taxon>Mycobacterium</taxon>
    </lineage>
</organism>
<evidence type="ECO:0000256" key="2">
    <source>
        <dbReference type="ARBA" id="ARBA00018586"/>
    </source>
</evidence>
<keyword evidence="4" id="KW-0130">Cell adhesion</keyword>
<evidence type="ECO:0000256" key="4">
    <source>
        <dbReference type="ARBA" id="ARBA00022889"/>
    </source>
</evidence>
<evidence type="ECO:0000256" key="6">
    <source>
        <dbReference type="ARBA" id="ARBA00093784"/>
    </source>
</evidence>
<evidence type="ECO:0000256" key="3">
    <source>
        <dbReference type="ARBA" id="ARBA00022729"/>
    </source>
</evidence>
<feature type="signal peptide" evidence="10">
    <location>
        <begin position="1"/>
        <end position="31"/>
    </location>
</feature>
<evidence type="ECO:0000256" key="9">
    <source>
        <dbReference type="SAM" id="MobiDB-lite"/>
    </source>
</evidence>
<protein>
    <recommendedName>
        <fullName evidence="2">Pilin</fullName>
    </recommendedName>
    <alternativeName>
        <fullName evidence="8">Pili structural subunit</fullName>
    </alternativeName>
</protein>
<reference evidence="11 12" key="1">
    <citation type="submission" date="2015-03" db="EMBL/GenBank/DDBJ databases">
        <authorList>
            <person name="Murphy D."/>
        </authorList>
    </citation>
    <scope>NUCLEOTIDE SEQUENCE [LARGE SCALE GENOMIC DNA]</scope>
    <source>
        <strain evidence="11 12">DSM 44277</strain>
    </source>
</reference>
<dbReference type="Proteomes" id="UP000198875">
    <property type="component" value="Unassembled WGS sequence"/>
</dbReference>
<evidence type="ECO:0000256" key="1">
    <source>
        <dbReference type="ARBA" id="ARBA00004561"/>
    </source>
</evidence>
<accession>A0A0U0W9H1</accession>
<comment type="subunit">
    <text evidence="7">Forms a homomer composed of subunits assembled in a large structure.</text>
</comment>
<proteinExistence type="inferred from homology"/>
<evidence type="ECO:0000313" key="11">
    <source>
        <dbReference type="EMBL" id="CPR11467.1"/>
    </source>
</evidence>
<comment type="similarity">
    <text evidence="6">Belongs to the mycobacterial pilin family.</text>
</comment>
<comment type="subcellular location">
    <subcellularLocation>
        <location evidence="1">Fimbrium</location>
    </subcellularLocation>
</comment>
<dbReference type="AlphaFoldDB" id="A0A0U0W9H1"/>
<evidence type="ECO:0000313" key="12">
    <source>
        <dbReference type="Proteomes" id="UP000198875"/>
    </source>
</evidence>
<dbReference type="EMBL" id="CSTD01000002">
    <property type="protein sequence ID" value="CPR11467.1"/>
    <property type="molecule type" value="Genomic_DNA"/>
</dbReference>
<evidence type="ECO:0000256" key="8">
    <source>
        <dbReference type="ARBA" id="ARBA00093801"/>
    </source>
</evidence>
<gene>
    <name evidence="11" type="ORF">BN971_02753</name>
</gene>
<evidence type="ECO:0000256" key="7">
    <source>
        <dbReference type="ARBA" id="ARBA00093787"/>
    </source>
</evidence>
<feature type="region of interest" description="Disordered" evidence="9">
    <location>
        <begin position="73"/>
        <end position="96"/>
    </location>
</feature>
<evidence type="ECO:0000256" key="10">
    <source>
        <dbReference type="SAM" id="SignalP"/>
    </source>
</evidence>
<keyword evidence="3 10" id="KW-0732">Signal</keyword>
<dbReference type="OrthoDB" id="4732178at2"/>
<dbReference type="Pfam" id="PF26380">
    <property type="entry name" value="Pilin_Mycobact"/>
    <property type="match status" value="1"/>
</dbReference>
<dbReference type="InterPro" id="IPR058759">
    <property type="entry name" value="Pilin_mycobact"/>
</dbReference>
<evidence type="ECO:0000256" key="5">
    <source>
        <dbReference type="ARBA" id="ARBA00023263"/>
    </source>
</evidence>
<sequence precursor="true">MNTAARLVAAAITVTTGIGLASAGAMTSARADNPPWPFVGYHWCPGQPFDPAWGPQWDPTTCHDAHHRDRDGTIHNGDYFGPSPFQTWPEIPNNRP</sequence>
<name>A0A0U0W9H1_MYCBE</name>